<accession>A0A147BF62</accession>
<evidence type="ECO:0000313" key="1">
    <source>
        <dbReference type="EMBL" id="JAR89437.1"/>
    </source>
</evidence>
<reference evidence="1" key="1">
    <citation type="journal article" date="2018" name="PLoS Negl. Trop. Dis.">
        <title>Sialome diversity of ticks revealed by RNAseq of single tick salivary glands.</title>
        <authorList>
            <person name="Perner J."/>
            <person name="Kropackova S."/>
            <person name="Kopacek P."/>
            <person name="Ribeiro J.M."/>
        </authorList>
    </citation>
    <scope>NUCLEOTIDE SEQUENCE</scope>
    <source>
        <strain evidence="1">Siblings of single egg batch collected in Ceske Budejovice</strain>
        <tissue evidence="1">Salivary glands</tissue>
    </source>
</reference>
<sequence>MRTHWKMCISAWTCCPEVWSSWTTKTRMLLYSSRGSSDVKAVGSLIRLIGNRSTMSPFSQSMMMTHFRSSFIFIFCVQIPLDFSIWKSLRSQSFGLSRAYCCPTENVARCSSKYEGPSSPPKSLC</sequence>
<dbReference type="EMBL" id="GEGO01005967">
    <property type="protein sequence ID" value="JAR89437.1"/>
    <property type="molecule type" value="Transcribed_RNA"/>
</dbReference>
<dbReference type="AlphaFoldDB" id="A0A147BF62"/>
<organism evidence="1">
    <name type="scientific">Ixodes ricinus</name>
    <name type="common">Common tick</name>
    <name type="synonym">Acarus ricinus</name>
    <dbReference type="NCBI Taxonomy" id="34613"/>
    <lineage>
        <taxon>Eukaryota</taxon>
        <taxon>Metazoa</taxon>
        <taxon>Ecdysozoa</taxon>
        <taxon>Arthropoda</taxon>
        <taxon>Chelicerata</taxon>
        <taxon>Arachnida</taxon>
        <taxon>Acari</taxon>
        <taxon>Parasitiformes</taxon>
        <taxon>Ixodida</taxon>
        <taxon>Ixodoidea</taxon>
        <taxon>Ixodidae</taxon>
        <taxon>Ixodinae</taxon>
        <taxon>Ixodes</taxon>
    </lineage>
</organism>
<protein>
    <submittedName>
        <fullName evidence="1">Putative secreted protein</fullName>
    </submittedName>
</protein>
<proteinExistence type="predicted"/>
<name>A0A147BF62_IXORI</name>